<evidence type="ECO:0000313" key="3">
    <source>
        <dbReference type="Proteomes" id="UP000284842"/>
    </source>
</evidence>
<feature type="compositionally biased region" description="Basic and acidic residues" evidence="1">
    <location>
        <begin position="417"/>
        <end position="430"/>
    </location>
</feature>
<feature type="region of interest" description="Disordered" evidence="1">
    <location>
        <begin position="376"/>
        <end position="435"/>
    </location>
</feature>
<dbReference type="OrthoDB" id="3255035at2759"/>
<accession>A0A409YSH5</accession>
<evidence type="ECO:0000313" key="2">
    <source>
        <dbReference type="EMBL" id="PPR05952.1"/>
    </source>
</evidence>
<dbReference type="EMBL" id="NHTK01000724">
    <property type="protein sequence ID" value="PPR05952.1"/>
    <property type="molecule type" value="Genomic_DNA"/>
</dbReference>
<protein>
    <recommendedName>
        <fullName evidence="4">G domain-containing protein</fullName>
    </recommendedName>
</protein>
<dbReference type="SUPFAM" id="SSF52540">
    <property type="entry name" value="P-loop containing nucleoside triphosphate hydrolases"/>
    <property type="match status" value="1"/>
</dbReference>
<evidence type="ECO:0000256" key="1">
    <source>
        <dbReference type="SAM" id="MobiDB-lite"/>
    </source>
</evidence>
<dbReference type="InterPro" id="IPR027417">
    <property type="entry name" value="P-loop_NTPase"/>
</dbReference>
<organism evidence="2 3">
    <name type="scientific">Panaeolus cyanescens</name>
    <dbReference type="NCBI Taxonomy" id="181874"/>
    <lineage>
        <taxon>Eukaryota</taxon>
        <taxon>Fungi</taxon>
        <taxon>Dikarya</taxon>
        <taxon>Basidiomycota</taxon>
        <taxon>Agaricomycotina</taxon>
        <taxon>Agaricomycetes</taxon>
        <taxon>Agaricomycetidae</taxon>
        <taxon>Agaricales</taxon>
        <taxon>Agaricineae</taxon>
        <taxon>Galeropsidaceae</taxon>
        <taxon>Panaeolus</taxon>
    </lineage>
</organism>
<keyword evidence="3" id="KW-1185">Reference proteome</keyword>
<sequence length="461" mass="53328">MTSHSCDTAVYNDLQISGPISIEDINNLPDSDPDFIYSSRVVKPLKKALKAYVVLIHWFGEEQWMVKFIESLSGGIELGIAKDQLEGFTQHVHGYRIRNVKWTDGKSIILIDTPGLSDEKISENRIFKMIQEWLKSREVALIHRVIYFDRITDVRMSGSRWKSIQMVLQSLQRLNQRMGDDSPSLSVVHLTTMWDTLPSDSHRKRAEIRFRQIEQTINEWHDLPQIPLYLGKFHNTVDSALQILDLDHRSLVLIRGWKAWEPFSDVDDFTPDDVYPDEYSRNGRFRAHLYQNLEARVTVTKDRLRANAEELEDIEVCNNSQLQVILLEQRDQILETLRQLEIDLQNFGRPPGEEFQGEDIRAPRFEGMFRMEDNYDETSRDGAQQRPTAPESMPNDQNMEPTTVHVEGPFASNTSDQQRRLIDDTQDTPKHSFKNAIRSRLDRLGVFAIGNSGKTKKEGSS</sequence>
<proteinExistence type="predicted"/>
<gene>
    <name evidence="2" type="ORF">CVT24_004658</name>
</gene>
<evidence type="ECO:0008006" key="4">
    <source>
        <dbReference type="Google" id="ProtNLM"/>
    </source>
</evidence>
<dbReference type="AlphaFoldDB" id="A0A409YSH5"/>
<dbReference type="Gene3D" id="3.40.50.300">
    <property type="entry name" value="P-loop containing nucleotide triphosphate hydrolases"/>
    <property type="match status" value="1"/>
</dbReference>
<name>A0A409YSH5_9AGAR</name>
<reference evidence="2 3" key="1">
    <citation type="journal article" date="2018" name="Evol. Lett.">
        <title>Horizontal gene cluster transfer increased hallucinogenic mushroom diversity.</title>
        <authorList>
            <person name="Reynolds H.T."/>
            <person name="Vijayakumar V."/>
            <person name="Gluck-Thaler E."/>
            <person name="Korotkin H.B."/>
            <person name="Matheny P.B."/>
            <person name="Slot J.C."/>
        </authorList>
    </citation>
    <scope>NUCLEOTIDE SEQUENCE [LARGE SCALE GENOMIC DNA]</scope>
    <source>
        <strain evidence="2 3">2629</strain>
    </source>
</reference>
<dbReference type="Proteomes" id="UP000284842">
    <property type="component" value="Unassembled WGS sequence"/>
</dbReference>
<dbReference type="InParanoid" id="A0A409YSH5"/>
<comment type="caution">
    <text evidence="2">The sequence shown here is derived from an EMBL/GenBank/DDBJ whole genome shotgun (WGS) entry which is preliminary data.</text>
</comment>